<evidence type="ECO:0000313" key="4">
    <source>
        <dbReference type="Proteomes" id="UP001320148"/>
    </source>
</evidence>
<feature type="chain" id="PRO_5047279938" evidence="2">
    <location>
        <begin position="24"/>
        <end position="150"/>
    </location>
</feature>
<evidence type="ECO:0000313" key="3">
    <source>
        <dbReference type="EMBL" id="BCS98926.1"/>
    </source>
</evidence>
<evidence type="ECO:0000256" key="2">
    <source>
        <dbReference type="SAM" id="SignalP"/>
    </source>
</evidence>
<keyword evidence="2" id="KW-0732">Signal</keyword>
<dbReference type="RefSeq" id="WP_236890285.1">
    <property type="nucleotide sequence ID" value="NZ_AP024488.1"/>
</dbReference>
<name>A0ABM7PN59_9BACT</name>
<feature type="signal peptide" evidence="2">
    <location>
        <begin position="1"/>
        <end position="23"/>
    </location>
</feature>
<accession>A0ABM7PN59</accession>
<sequence length="150" mass="16134">MKKAVIAISVLFFISLSAASAHADLDSFLAGLNLQARGDMEGFSVKLSNQFGVSLPRVETIITRVEEPADAFMCLQLGAMAKEEPERVVQTYRRKKEKGWGAVAKDLGIKPGSAEFHALKRGDFELTGEGGMATDTKETKGKGKGKGKSK</sequence>
<reference evidence="3 4" key="1">
    <citation type="submission" date="2021-02" db="EMBL/GenBank/DDBJ databases">
        <title>Complete genome of Desulfoluna sp. strain ASN36.</title>
        <authorList>
            <person name="Takahashi A."/>
            <person name="Kojima H."/>
            <person name="Fukui M."/>
        </authorList>
    </citation>
    <scope>NUCLEOTIDE SEQUENCE [LARGE SCALE GENOMIC DNA]</scope>
    <source>
        <strain evidence="3 4">ASN36</strain>
    </source>
</reference>
<dbReference type="Proteomes" id="UP001320148">
    <property type="component" value="Chromosome"/>
</dbReference>
<keyword evidence="4" id="KW-1185">Reference proteome</keyword>
<feature type="region of interest" description="Disordered" evidence="1">
    <location>
        <begin position="126"/>
        <end position="150"/>
    </location>
</feature>
<evidence type="ECO:0000256" key="1">
    <source>
        <dbReference type="SAM" id="MobiDB-lite"/>
    </source>
</evidence>
<proteinExistence type="predicted"/>
<organism evidence="3 4">
    <name type="scientific">Desulfoluna limicola</name>
    <dbReference type="NCBI Taxonomy" id="2810562"/>
    <lineage>
        <taxon>Bacteria</taxon>
        <taxon>Pseudomonadati</taxon>
        <taxon>Thermodesulfobacteriota</taxon>
        <taxon>Desulfobacteria</taxon>
        <taxon>Desulfobacterales</taxon>
        <taxon>Desulfolunaceae</taxon>
        <taxon>Desulfoluna</taxon>
    </lineage>
</organism>
<dbReference type="EMBL" id="AP024488">
    <property type="protein sequence ID" value="BCS98926.1"/>
    <property type="molecule type" value="Genomic_DNA"/>
</dbReference>
<gene>
    <name evidence="3" type="ORF">DSLASN_45580</name>
</gene>
<protein>
    <submittedName>
        <fullName evidence="3">Uncharacterized protein</fullName>
    </submittedName>
</protein>